<evidence type="ECO:0000313" key="9">
    <source>
        <dbReference type="EMBL" id="APZ92686.1"/>
    </source>
</evidence>
<dbReference type="STRING" id="1891926.Fuma_02297"/>
<dbReference type="KEGG" id="fmr:Fuma_02297"/>
<accession>A0A1P8WF54</accession>
<dbReference type="GO" id="GO:0004252">
    <property type="term" value="F:serine-type endopeptidase activity"/>
    <property type="evidence" value="ECO:0007669"/>
    <property type="project" value="InterPro"/>
</dbReference>
<dbReference type="PANTHER" id="PTHR43731">
    <property type="entry name" value="RHOMBOID PROTEASE"/>
    <property type="match status" value="1"/>
</dbReference>
<evidence type="ECO:0000313" key="10">
    <source>
        <dbReference type="Proteomes" id="UP000187735"/>
    </source>
</evidence>
<feature type="transmembrane region" description="Helical" evidence="7">
    <location>
        <begin position="89"/>
        <end position="114"/>
    </location>
</feature>
<evidence type="ECO:0000256" key="5">
    <source>
        <dbReference type="ARBA" id="ARBA00022989"/>
    </source>
</evidence>
<feature type="transmembrane region" description="Helical" evidence="7">
    <location>
        <begin position="221"/>
        <end position="238"/>
    </location>
</feature>
<comment type="similarity">
    <text evidence="2">Belongs to the peptidase S54 family.</text>
</comment>
<keyword evidence="3 7" id="KW-0812">Transmembrane</keyword>
<dbReference type="GO" id="GO:0016020">
    <property type="term" value="C:membrane"/>
    <property type="evidence" value="ECO:0007669"/>
    <property type="project" value="UniProtKB-SubCell"/>
</dbReference>
<comment type="subcellular location">
    <subcellularLocation>
        <location evidence="1">Membrane</location>
        <topology evidence="1">Multi-pass membrane protein</topology>
    </subcellularLocation>
</comment>
<dbReference type="GO" id="GO:0006508">
    <property type="term" value="P:proteolysis"/>
    <property type="evidence" value="ECO:0007669"/>
    <property type="project" value="UniProtKB-KW"/>
</dbReference>
<evidence type="ECO:0000256" key="6">
    <source>
        <dbReference type="ARBA" id="ARBA00023136"/>
    </source>
</evidence>
<dbReference type="InterPro" id="IPR022764">
    <property type="entry name" value="Peptidase_S54_rhomboid_dom"/>
</dbReference>
<reference evidence="9 10" key="1">
    <citation type="journal article" date="2016" name="Front. Microbiol.">
        <title>Fuerstia marisgermanicae gen. nov., sp. nov., an Unusual Member of the Phylum Planctomycetes from the German Wadden Sea.</title>
        <authorList>
            <person name="Kohn T."/>
            <person name="Heuer A."/>
            <person name="Jogler M."/>
            <person name="Vollmers J."/>
            <person name="Boedeker C."/>
            <person name="Bunk B."/>
            <person name="Rast P."/>
            <person name="Borchert D."/>
            <person name="Glockner I."/>
            <person name="Freese H.M."/>
            <person name="Klenk H.P."/>
            <person name="Overmann J."/>
            <person name="Kaster A.K."/>
            <person name="Rohde M."/>
            <person name="Wiegand S."/>
            <person name="Jogler C."/>
        </authorList>
    </citation>
    <scope>NUCLEOTIDE SEQUENCE [LARGE SCALE GENOMIC DNA]</scope>
    <source>
        <strain evidence="9 10">NH11</strain>
    </source>
</reference>
<dbReference type="PROSITE" id="PS51257">
    <property type="entry name" value="PROKAR_LIPOPROTEIN"/>
    <property type="match status" value="1"/>
</dbReference>
<evidence type="ECO:0000256" key="2">
    <source>
        <dbReference type="ARBA" id="ARBA00009045"/>
    </source>
</evidence>
<dbReference type="FunFam" id="1.20.1540.10:FF:000027">
    <property type="entry name" value="Rhomboid family intramembrane serine protease"/>
    <property type="match status" value="1"/>
</dbReference>
<dbReference type="RefSeq" id="WP_077028245.1">
    <property type="nucleotide sequence ID" value="NZ_CP017641.1"/>
</dbReference>
<keyword evidence="10" id="KW-1185">Reference proteome</keyword>
<proteinExistence type="inferred from homology"/>
<keyword evidence="5 7" id="KW-1133">Transmembrane helix</keyword>
<sequence length="259" mass="28534">MFPLKDDIQSRTTPVVNLTLIGACVLAFLLQMNDTDGLVNDYGMIPARVSQPDAELVTSEQRMVKTPFGVQEVTIQSTLPRPRFHPYTTLLSCIFLHGSLMHLAGNLWFLWVFGDNVEDRMGSARYLLFYLGAGVAASLTHFAFQPGSPIPTIGASGAVAGVMGAYLLLYPHARVTTLVPIFFILQIMIIPAPIFLGVWFVIQLLQGSFSMGNAEAAGVAWWAHAGGFAFGFAVAWLLQKDDRPSRPRVRVIRPDSHEW</sequence>
<organism evidence="9 10">
    <name type="scientific">Fuerstiella marisgermanici</name>
    <dbReference type="NCBI Taxonomy" id="1891926"/>
    <lineage>
        <taxon>Bacteria</taxon>
        <taxon>Pseudomonadati</taxon>
        <taxon>Planctomycetota</taxon>
        <taxon>Planctomycetia</taxon>
        <taxon>Planctomycetales</taxon>
        <taxon>Planctomycetaceae</taxon>
        <taxon>Fuerstiella</taxon>
    </lineage>
</organism>
<dbReference type="InterPro" id="IPR035952">
    <property type="entry name" value="Rhomboid-like_sf"/>
</dbReference>
<feature type="transmembrane region" description="Helical" evidence="7">
    <location>
        <begin position="12"/>
        <end position="32"/>
    </location>
</feature>
<dbReference type="EC" id="3.4.21.105" evidence="9"/>
<dbReference type="SUPFAM" id="SSF144091">
    <property type="entry name" value="Rhomboid-like"/>
    <property type="match status" value="1"/>
</dbReference>
<dbReference type="OrthoDB" id="9813074at2"/>
<keyword evidence="6 7" id="KW-0472">Membrane</keyword>
<name>A0A1P8WF54_9PLAN</name>
<dbReference type="InterPro" id="IPR050925">
    <property type="entry name" value="Rhomboid_protease_S54"/>
</dbReference>
<feature type="transmembrane region" description="Helical" evidence="7">
    <location>
        <begin position="150"/>
        <end position="169"/>
    </location>
</feature>
<evidence type="ECO:0000256" key="4">
    <source>
        <dbReference type="ARBA" id="ARBA00022801"/>
    </source>
</evidence>
<evidence type="ECO:0000259" key="8">
    <source>
        <dbReference type="Pfam" id="PF01694"/>
    </source>
</evidence>
<evidence type="ECO:0000256" key="3">
    <source>
        <dbReference type="ARBA" id="ARBA00022692"/>
    </source>
</evidence>
<feature type="transmembrane region" description="Helical" evidence="7">
    <location>
        <begin position="181"/>
        <end position="201"/>
    </location>
</feature>
<feature type="transmembrane region" description="Helical" evidence="7">
    <location>
        <begin position="126"/>
        <end position="144"/>
    </location>
</feature>
<gene>
    <name evidence="9" type="primary">gluP_1</name>
    <name evidence="9" type="ORF">Fuma_02297</name>
</gene>
<dbReference type="PANTHER" id="PTHR43731:SF14">
    <property type="entry name" value="PRESENILIN-ASSOCIATED RHOMBOID-LIKE PROTEIN, MITOCHONDRIAL"/>
    <property type="match status" value="1"/>
</dbReference>
<evidence type="ECO:0000256" key="1">
    <source>
        <dbReference type="ARBA" id="ARBA00004141"/>
    </source>
</evidence>
<dbReference type="AlphaFoldDB" id="A0A1P8WF54"/>
<keyword evidence="9" id="KW-0645">Protease</keyword>
<protein>
    <submittedName>
        <fullName evidence="9">Rhomboid protease GluP</fullName>
        <ecNumber evidence="9">3.4.21.105</ecNumber>
    </submittedName>
</protein>
<dbReference type="EMBL" id="CP017641">
    <property type="protein sequence ID" value="APZ92686.1"/>
    <property type="molecule type" value="Genomic_DNA"/>
</dbReference>
<feature type="domain" description="Peptidase S54 rhomboid" evidence="8">
    <location>
        <begin position="88"/>
        <end position="239"/>
    </location>
</feature>
<dbReference type="Pfam" id="PF01694">
    <property type="entry name" value="Rhomboid"/>
    <property type="match status" value="1"/>
</dbReference>
<evidence type="ECO:0000256" key="7">
    <source>
        <dbReference type="SAM" id="Phobius"/>
    </source>
</evidence>
<dbReference type="Gene3D" id="1.20.1540.10">
    <property type="entry name" value="Rhomboid-like"/>
    <property type="match status" value="1"/>
</dbReference>
<keyword evidence="4 9" id="KW-0378">Hydrolase</keyword>
<dbReference type="Proteomes" id="UP000187735">
    <property type="component" value="Chromosome"/>
</dbReference>